<feature type="compositionally biased region" description="Pro residues" evidence="1">
    <location>
        <begin position="916"/>
        <end position="927"/>
    </location>
</feature>
<organism evidence="2 3">
    <name type="scientific">Sistotremastrum niveocremeum HHB9708</name>
    <dbReference type="NCBI Taxonomy" id="1314777"/>
    <lineage>
        <taxon>Eukaryota</taxon>
        <taxon>Fungi</taxon>
        <taxon>Dikarya</taxon>
        <taxon>Basidiomycota</taxon>
        <taxon>Agaricomycotina</taxon>
        <taxon>Agaricomycetes</taxon>
        <taxon>Sistotremastrales</taxon>
        <taxon>Sistotremastraceae</taxon>
        <taxon>Sertulicium</taxon>
        <taxon>Sertulicium niveocremeum</taxon>
    </lineage>
</organism>
<dbReference type="Proteomes" id="UP000076722">
    <property type="component" value="Unassembled WGS sequence"/>
</dbReference>
<feature type="compositionally biased region" description="Low complexity" evidence="1">
    <location>
        <begin position="719"/>
        <end position="729"/>
    </location>
</feature>
<feature type="compositionally biased region" description="Basic residues" evidence="1">
    <location>
        <begin position="1450"/>
        <end position="1461"/>
    </location>
</feature>
<sequence length="1496" mass="162734">MSDTQSSPSLAIQSASTNPPSSPNLLAAIAPSTAASELSSPPDTSTFHISTPTELLSIHNIRAQLLAHAEQLAEAASPSISSFQLSDVKKSFTPAVKYVCLQRLIRMADDIISSLDYSETSYTQDTGIRMVDSSFYSKWVEPATTDHAHRIGQGSQSNYLTIQQNNWYAMLAQTGLLHKQSTLLPSTSATDVVLDRIVSLAEKATNAHAVINNICLASVGVLWFACTTTSQRAELLESLHRRVTQAPPVDATESPDPEHDLSRIFQPDKSQDRTADHPFKLLTPILAATGLGSSILLKGNSLAKAKSPLHAMIADIVVPQYRPSFYQAQLNLRIQKCIFALLDSSGNFITHWNALQGWIARLPRDSSTTQLGRHLSIQYRSLGAIPPNHASTSTPSTPTDSQLPSPPPSKLILPSSPPPQPHSTQPAGSASTPVTPMGTTLQPNTLTAATSQDSSHQPVAPEPQSSATPEPDRRPTPSPTPQSPGPMMSKSGSPPPSPLDDHPPSPQQIIDQPLAPMTDVDITPQSRSSSDSTLPPPPINQNLLQNPLDLSSPRHSDVQFDGLSAHPPPPASHSNEATPFLMSAPQLTSVSHFAQPRKASIPPTPEAEAPAGQKLPVAPPQSSQPSIGDNRPTSPVPAPSSTVPSVIPPPEQSKSPTHSPQPESRLTTPPSSSPPSPKSSVQPHPMRLSPDSPNVRKSVRDRVPFNPSAPPKPLTAVLSAEATASSPATAKKRRANSNPTPDRPSKKPAIEDEAAEESYDSDDSYDSSDDEEPVLPFIGPIPMEPPSLAVDGLQIVRPPVLRNNTFQTERVEFHAVDYDADGQPKYIDGELQYRTLHADLRHSKLTASDKKWWTAILSRAIGPNNRPSGAPRSILPISPREWDEKVSKNPEEAAKLLRDRCVVRLAGGEYRGPPGFRLPPDPSPEPQSVPSTSSNEQISMSVVPVVLPSGSEKPTSASTSSGMTQKPITVEPANSSPTLAQPHSAPTSSAQSENPPNVQPANTAPSSSKPQTPDSPSVEIPTAAPQEPPPGSPEALAKQRQEELEAWGKQRQAEQAHAAKIRAALLYPGEAVINEVLRCLDLDPSTPREVNDMTRRNMKVRADQEGEKMIASECLARLHDHPATRAVNFLVLSSKHDPIPPEIRVFIHTQLAANDGFAFLSSDCGQASWLIAAHDGVVSRRHGDPNAACTRIRPVMGIKAWAVQTGDPISGKDEFKDSNPDLTGWECWILTPGETFDMPLASAHAVLTLTTSVCEGSFVYPYFQYTNALQALIEEHFYGLVLTNTSAPALTANFFRLWMHYHRIWSNYPFSRGPEDWPPNFPDEENFVSLALIIRFLDKLTPQLYIPPHAPNYLWPEGYVADRTRVQNSVQTWLTTLSEHPLHSSLKKSFEKREATIIKRLKSKPHKQQADLWEPSAVNRARETPDAYYSSAAQKDEIYAKYASRHRRWELKQAARRKSLPAKRESHPPPKSLSRSSQKRSRTQAELDSESGESEA</sequence>
<evidence type="ECO:0000256" key="1">
    <source>
        <dbReference type="SAM" id="MobiDB-lite"/>
    </source>
</evidence>
<feature type="compositionally biased region" description="Pro residues" evidence="1">
    <location>
        <begin position="404"/>
        <end position="421"/>
    </location>
</feature>
<protein>
    <recommendedName>
        <fullName evidence="4">JmjC domain-containing protein</fullName>
    </recommendedName>
</protein>
<feature type="compositionally biased region" description="Low complexity" evidence="1">
    <location>
        <begin position="391"/>
        <end position="403"/>
    </location>
</feature>
<keyword evidence="3" id="KW-1185">Reference proteome</keyword>
<feature type="compositionally biased region" description="Acidic residues" evidence="1">
    <location>
        <begin position="1487"/>
        <end position="1496"/>
    </location>
</feature>
<feature type="compositionally biased region" description="Basic and acidic residues" evidence="1">
    <location>
        <begin position="1037"/>
        <end position="1051"/>
    </location>
</feature>
<reference evidence="2 3" key="1">
    <citation type="journal article" date="2016" name="Mol. Biol. Evol.">
        <title>Comparative Genomics of Early-Diverging Mushroom-Forming Fungi Provides Insights into the Origins of Lignocellulose Decay Capabilities.</title>
        <authorList>
            <person name="Nagy L.G."/>
            <person name="Riley R."/>
            <person name="Tritt A."/>
            <person name="Adam C."/>
            <person name="Daum C."/>
            <person name="Floudas D."/>
            <person name="Sun H."/>
            <person name="Yadav J.S."/>
            <person name="Pangilinan J."/>
            <person name="Larsson K.H."/>
            <person name="Matsuura K."/>
            <person name="Barry K."/>
            <person name="Labutti K."/>
            <person name="Kuo R."/>
            <person name="Ohm R.A."/>
            <person name="Bhattacharya S.S."/>
            <person name="Shirouzu T."/>
            <person name="Yoshinaga Y."/>
            <person name="Martin F.M."/>
            <person name="Grigoriev I.V."/>
            <person name="Hibbett D.S."/>
        </authorList>
    </citation>
    <scope>NUCLEOTIDE SEQUENCE [LARGE SCALE GENOMIC DNA]</scope>
    <source>
        <strain evidence="2 3">HHB9708</strain>
    </source>
</reference>
<name>A0A164M9L5_9AGAM</name>
<evidence type="ECO:0008006" key="4">
    <source>
        <dbReference type="Google" id="ProtNLM"/>
    </source>
</evidence>
<feature type="compositionally biased region" description="Polar residues" evidence="1">
    <location>
        <begin position="523"/>
        <end position="533"/>
    </location>
</feature>
<evidence type="ECO:0000313" key="3">
    <source>
        <dbReference type="Proteomes" id="UP000076722"/>
    </source>
</evidence>
<dbReference type="EMBL" id="KV419492">
    <property type="protein sequence ID" value="KZS86500.1"/>
    <property type="molecule type" value="Genomic_DNA"/>
</dbReference>
<evidence type="ECO:0000313" key="2">
    <source>
        <dbReference type="EMBL" id="KZS86500.1"/>
    </source>
</evidence>
<feature type="region of interest" description="Disordered" evidence="1">
    <location>
        <begin position="246"/>
        <end position="273"/>
    </location>
</feature>
<feature type="compositionally biased region" description="Polar residues" evidence="1">
    <location>
        <begin position="952"/>
        <end position="1015"/>
    </location>
</feature>
<feature type="compositionally biased region" description="Polar residues" evidence="1">
    <location>
        <begin position="1"/>
        <end position="19"/>
    </location>
</feature>
<feature type="compositionally biased region" description="Acidic residues" evidence="1">
    <location>
        <begin position="751"/>
        <end position="773"/>
    </location>
</feature>
<feature type="region of interest" description="Disordered" evidence="1">
    <location>
        <begin position="909"/>
        <end position="1051"/>
    </location>
</feature>
<feature type="compositionally biased region" description="Polar residues" evidence="1">
    <location>
        <begin position="427"/>
        <end position="467"/>
    </location>
</feature>
<feature type="region of interest" description="Disordered" evidence="1">
    <location>
        <begin position="382"/>
        <end position="780"/>
    </location>
</feature>
<feature type="region of interest" description="Disordered" evidence="1">
    <location>
        <begin position="1"/>
        <end position="25"/>
    </location>
</feature>
<feature type="region of interest" description="Disordered" evidence="1">
    <location>
        <begin position="1450"/>
        <end position="1496"/>
    </location>
</feature>
<proteinExistence type="predicted"/>
<gene>
    <name evidence="2" type="ORF">SISNIDRAFT_491902</name>
</gene>
<feature type="compositionally biased region" description="Polar residues" evidence="1">
    <location>
        <begin position="652"/>
        <end position="668"/>
    </location>
</feature>
<accession>A0A164M9L5</accession>
<feature type="compositionally biased region" description="Low complexity" evidence="1">
    <location>
        <begin position="540"/>
        <end position="551"/>
    </location>
</feature>